<dbReference type="AlphaFoldDB" id="A0A1W1D2N3"/>
<dbReference type="PROSITE" id="PS51257">
    <property type="entry name" value="PROKAR_LIPOPROTEIN"/>
    <property type="match status" value="1"/>
</dbReference>
<dbReference type="InterPro" id="IPR007485">
    <property type="entry name" value="LPS_assembly_LptE"/>
</dbReference>
<dbReference type="EMBL" id="FPHP01000003">
    <property type="protein sequence ID" value="SFV74770.1"/>
    <property type="molecule type" value="Genomic_DNA"/>
</dbReference>
<dbReference type="Pfam" id="PF04390">
    <property type="entry name" value="LptE"/>
    <property type="match status" value="1"/>
</dbReference>
<gene>
    <name evidence="1" type="ORF">MNB_SM-3-1486</name>
</gene>
<accession>A0A1W1D2N3</accession>
<protein>
    <submittedName>
        <fullName evidence="1">Probable lipoprotein Cj1090c</fullName>
    </submittedName>
</protein>
<organism evidence="1">
    <name type="scientific">hydrothermal vent metagenome</name>
    <dbReference type="NCBI Taxonomy" id="652676"/>
    <lineage>
        <taxon>unclassified sequences</taxon>
        <taxon>metagenomes</taxon>
        <taxon>ecological metagenomes</taxon>
    </lineage>
</organism>
<sequence>MIQNGIKIFFLSFMIISFVSCGYKPGAKYARKTLGEKISTNIKISLVDPQNTVLIKDALDEAIIKVFHASLVPREEATIHLDMELKNVKYDPLAFDENGYVIAYRTTTYLRIKTTKNGLVKIYNTKGTYDFSIAANTVITDNERYKAIQESAIKAIKSFMAQVMSQGVGNGIE</sequence>
<evidence type="ECO:0000313" key="1">
    <source>
        <dbReference type="EMBL" id="SFV74770.1"/>
    </source>
</evidence>
<keyword evidence="1" id="KW-0449">Lipoprotein</keyword>
<proteinExistence type="predicted"/>
<reference evidence="1" key="1">
    <citation type="submission" date="2016-10" db="EMBL/GenBank/DDBJ databases">
        <authorList>
            <person name="de Groot N.N."/>
        </authorList>
    </citation>
    <scope>NUCLEOTIDE SEQUENCE</scope>
</reference>
<name>A0A1W1D2N3_9ZZZZ</name>
<dbReference type="GO" id="GO:0019867">
    <property type="term" value="C:outer membrane"/>
    <property type="evidence" value="ECO:0007669"/>
    <property type="project" value="InterPro"/>
</dbReference>
<dbReference type="GO" id="GO:0043165">
    <property type="term" value="P:Gram-negative-bacterium-type cell outer membrane assembly"/>
    <property type="evidence" value="ECO:0007669"/>
    <property type="project" value="InterPro"/>
</dbReference>